<proteinExistence type="predicted"/>
<accession>A0A2P5FAC1</accession>
<organism evidence="1 2">
    <name type="scientific">Trema orientale</name>
    <name type="common">Charcoal tree</name>
    <name type="synonym">Celtis orientalis</name>
    <dbReference type="NCBI Taxonomy" id="63057"/>
    <lineage>
        <taxon>Eukaryota</taxon>
        <taxon>Viridiplantae</taxon>
        <taxon>Streptophyta</taxon>
        <taxon>Embryophyta</taxon>
        <taxon>Tracheophyta</taxon>
        <taxon>Spermatophyta</taxon>
        <taxon>Magnoliopsida</taxon>
        <taxon>eudicotyledons</taxon>
        <taxon>Gunneridae</taxon>
        <taxon>Pentapetalae</taxon>
        <taxon>rosids</taxon>
        <taxon>fabids</taxon>
        <taxon>Rosales</taxon>
        <taxon>Cannabaceae</taxon>
        <taxon>Trema</taxon>
    </lineage>
</organism>
<evidence type="ECO:0000313" key="1">
    <source>
        <dbReference type="EMBL" id="PON94738.1"/>
    </source>
</evidence>
<comment type="caution">
    <text evidence="1">The sequence shown here is derived from an EMBL/GenBank/DDBJ whole genome shotgun (WGS) entry which is preliminary data.</text>
</comment>
<dbReference type="InParanoid" id="A0A2P5FAC1"/>
<sequence length="65" mass="6840">MSSPNTLKSDLDILKYLLMEIKLGGDVSEFIPIVVELSWRVCVGDGGSGGAEGSAKNAVKVEEVS</sequence>
<protein>
    <submittedName>
        <fullName evidence="1">Uncharacterized protein</fullName>
    </submittedName>
</protein>
<gene>
    <name evidence="1" type="ORF">TorRG33x02_095210</name>
</gene>
<dbReference type="AlphaFoldDB" id="A0A2P5FAC1"/>
<dbReference type="EMBL" id="JXTC01000049">
    <property type="protein sequence ID" value="PON94738.1"/>
    <property type="molecule type" value="Genomic_DNA"/>
</dbReference>
<name>A0A2P5FAC1_TREOI</name>
<reference evidence="2" key="1">
    <citation type="submission" date="2016-06" db="EMBL/GenBank/DDBJ databases">
        <title>Parallel loss of symbiosis genes in relatives of nitrogen-fixing non-legume Parasponia.</title>
        <authorList>
            <person name="Van Velzen R."/>
            <person name="Holmer R."/>
            <person name="Bu F."/>
            <person name="Rutten L."/>
            <person name="Van Zeijl A."/>
            <person name="Liu W."/>
            <person name="Santuari L."/>
            <person name="Cao Q."/>
            <person name="Sharma T."/>
            <person name="Shen D."/>
            <person name="Roswanjaya Y."/>
            <person name="Wardhani T."/>
            <person name="Kalhor M.S."/>
            <person name="Jansen J."/>
            <person name="Van den Hoogen J."/>
            <person name="Gungor B."/>
            <person name="Hartog M."/>
            <person name="Hontelez J."/>
            <person name="Verver J."/>
            <person name="Yang W.-C."/>
            <person name="Schijlen E."/>
            <person name="Repin R."/>
            <person name="Schilthuizen M."/>
            <person name="Schranz E."/>
            <person name="Heidstra R."/>
            <person name="Miyata K."/>
            <person name="Fedorova E."/>
            <person name="Kohlen W."/>
            <person name="Bisseling T."/>
            <person name="Smit S."/>
            <person name="Geurts R."/>
        </authorList>
    </citation>
    <scope>NUCLEOTIDE SEQUENCE [LARGE SCALE GENOMIC DNA]</scope>
    <source>
        <strain evidence="2">cv. RG33-2</strain>
    </source>
</reference>
<dbReference type="Proteomes" id="UP000237000">
    <property type="component" value="Unassembled WGS sequence"/>
</dbReference>
<keyword evidence="2" id="KW-1185">Reference proteome</keyword>
<evidence type="ECO:0000313" key="2">
    <source>
        <dbReference type="Proteomes" id="UP000237000"/>
    </source>
</evidence>